<dbReference type="PANTHER" id="PTHR11803:SF58">
    <property type="entry name" value="PROTEIN HMF1-RELATED"/>
    <property type="match status" value="1"/>
</dbReference>
<comment type="similarity">
    <text evidence="1">Belongs to the RutC family.</text>
</comment>
<dbReference type="InterPro" id="IPR006175">
    <property type="entry name" value="YjgF/YER057c/UK114"/>
</dbReference>
<dbReference type="AlphaFoldDB" id="W0V685"/>
<dbReference type="InterPro" id="IPR035959">
    <property type="entry name" value="RutC-like_sf"/>
</dbReference>
<dbReference type="CDD" id="cd00448">
    <property type="entry name" value="YjgF_YER057c_UK114_family"/>
    <property type="match status" value="1"/>
</dbReference>
<dbReference type="STRING" id="1349767.GJA_2755"/>
<dbReference type="SUPFAM" id="SSF55298">
    <property type="entry name" value="YjgF-like"/>
    <property type="match status" value="1"/>
</dbReference>
<name>W0V685_9BURK</name>
<dbReference type="HOGENOM" id="CLU_100715_7_4_4"/>
<evidence type="ECO:0000313" key="2">
    <source>
        <dbReference type="EMBL" id="CDG83386.1"/>
    </source>
</evidence>
<dbReference type="Pfam" id="PF01042">
    <property type="entry name" value="Ribonuc_L-PSP"/>
    <property type="match status" value="1"/>
</dbReference>
<keyword evidence="3" id="KW-1185">Reference proteome</keyword>
<dbReference type="EMBL" id="HG322949">
    <property type="protein sequence ID" value="CDG83386.1"/>
    <property type="molecule type" value="Genomic_DNA"/>
</dbReference>
<accession>W0V685</accession>
<dbReference type="Gene3D" id="3.30.1330.40">
    <property type="entry name" value="RutC-like"/>
    <property type="match status" value="1"/>
</dbReference>
<sequence length="115" mass="12385">MPAGHYAPAIIHDQLVYMSGTLPLGLSTHAPTPDSSFEAQLRQLLANCDAVLHAAGSATHKVISFTLYLTELGDWDAADQLLADFFGEHRPSRSVICVPRIRKGYAVQATLIAAL</sequence>
<dbReference type="eggNOG" id="COG0251">
    <property type="taxonomic scope" value="Bacteria"/>
</dbReference>
<reference evidence="2 3" key="1">
    <citation type="journal article" date="2015" name="Genome Announc.">
        <title>Genome Sequence of Mushroom Soft-Rot Pathogen Janthinobacterium agaricidamnosum.</title>
        <authorList>
            <person name="Graupner K."/>
            <person name="Lackner G."/>
            <person name="Hertweck C."/>
        </authorList>
    </citation>
    <scope>NUCLEOTIDE SEQUENCE [LARGE SCALE GENOMIC DNA]</scope>
    <source>
        <strain evidence="3">NBRC 102515 / DSM 9628</strain>
    </source>
</reference>
<dbReference type="GO" id="GO:0005829">
    <property type="term" value="C:cytosol"/>
    <property type="evidence" value="ECO:0007669"/>
    <property type="project" value="TreeGrafter"/>
</dbReference>
<evidence type="ECO:0000313" key="3">
    <source>
        <dbReference type="Proteomes" id="UP000027604"/>
    </source>
</evidence>
<proteinExistence type="inferred from homology"/>
<gene>
    <name evidence="2" type="ORF">GJA_2755</name>
</gene>
<dbReference type="GO" id="GO:0019239">
    <property type="term" value="F:deaminase activity"/>
    <property type="evidence" value="ECO:0007669"/>
    <property type="project" value="TreeGrafter"/>
</dbReference>
<dbReference type="KEGG" id="jag:GJA_2755"/>
<dbReference type="PANTHER" id="PTHR11803">
    <property type="entry name" value="2-IMINOBUTANOATE/2-IMINOPROPANOATE DEAMINASE RIDA"/>
    <property type="match status" value="1"/>
</dbReference>
<dbReference type="Proteomes" id="UP000027604">
    <property type="component" value="Chromosome I"/>
</dbReference>
<dbReference type="PATRIC" id="fig|1349767.4.peg.4482"/>
<evidence type="ECO:0000256" key="1">
    <source>
        <dbReference type="ARBA" id="ARBA00010552"/>
    </source>
</evidence>
<organism evidence="2 3">
    <name type="scientific">Janthinobacterium agaricidamnosum NBRC 102515 = DSM 9628</name>
    <dbReference type="NCBI Taxonomy" id="1349767"/>
    <lineage>
        <taxon>Bacteria</taxon>
        <taxon>Pseudomonadati</taxon>
        <taxon>Pseudomonadota</taxon>
        <taxon>Betaproteobacteria</taxon>
        <taxon>Burkholderiales</taxon>
        <taxon>Oxalobacteraceae</taxon>
        <taxon>Janthinobacterium</taxon>
    </lineage>
</organism>
<protein>
    <submittedName>
        <fullName evidence="2">Endoribonuclease L-PSP family protein</fullName>
    </submittedName>
</protein>